<sequence>MGYWPNYLYTYLADSASIIEWGGEIINSQPDVDMSKSGISLLSSVLVDGRVRGLVGDNPGEFSLAQIWVVAGPADDLETVEAECTIIRRRSGKTLVKMISNLHNDAYQKQECYNLLCPGFVQTSSQATLGGTIVTISTYHDTQIKDSGTQVWWLSVQTNTTIGYWPDSLFTDLADSASAIEWGGEIINTKPNGQHTTTQMRSGHFGAEGFGGASYFKNLQVKIRSRQPLKPRLPTTLLCREMMNLDTTSSLVDREEILIVHKKKIVPISDQLDTF</sequence>
<name>A0AAV1BXY4_OLDCO</name>
<accession>A0AAV1BXY4</accession>
<dbReference type="InterPro" id="IPR004314">
    <property type="entry name" value="Neprosin"/>
</dbReference>
<dbReference type="PANTHER" id="PTHR31589">
    <property type="entry name" value="PROTEIN, PUTATIVE (DUF239)-RELATED-RELATED"/>
    <property type="match status" value="1"/>
</dbReference>
<dbReference type="Proteomes" id="UP001161247">
    <property type="component" value="Chromosome 1"/>
</dbReference>
<evidence type="ECO:0000313" key="2">
    <source>
        <dbReference type="EMBL" id="CAI9087387.1"/>
    </source>
</evidence>
<dbReference type="AlphaFoldDB" id="A0AAV1BXY4"/>
<protein>
    <submittedName>
        <fullName evidence="2">OLC1v1021444C1</fullName>
    </submittedName>
</protein>
<feature type="domain" description="Neprosin PEP catalytic" evidence="1">
    <location>
        <begin position="23"/>
        <end position="275"/>
    </location>
</feature>
<dbReference type="InterPro" id="IPR053168">
    <property type="entry name" value="Glutamic_endopeptidase"/>
</dbReference>
<dbReference type="PANTHER" id="PTHR31589:SF175">
    <property type="entry name" value="CARBOXYL-TERMINAL PEPTIDASE"/>
    <property type="match status" value="1"/>
</dbReference>
<organism evidence="2 3">
    <name type="scientific">Oldenlandia corymbosa var. corymbosa</name>
    <dbReference type="NCBI Taxonomy" id="529605"/>
    <lineage>
        <taxon>Eukaryota</taxon>
        <taxon>Viridiplantae</taxon>
        <taxon>Streptophyta</taxon>
        <taxon>Embryophyta</taxon>
        <taxon>Tracheophyta</taxon>
        <taxon>Spermatophyta</taxon>
        <taxon>Magnoliopsida</taxon>
        <taxon>eudicotyledons</taxon>
        <taxon>Gunneridae</taxon>
        <taxon>Pentapetalae</taxon>
        <taxon>asterids</taxon>
        <taxon>lamiids</taxon>
        <taxon>Gentianales</taxon>
        <taxon>Rubiaceae</taxon>
        <taxon>Rubioideae</taxon>
        <taxon>Spermacoceae</taxon>
        <taxon>Hedyotis-Oldenlandia complex</taxon>
        <taxon>Oldenlandia</taxon>
    </lineage>
</organism>
<proteinExistence type="predicted"/>
<dbReference type="Pfam" id="PF03080">
    <property type="entry name" value="Neprosin"/>
    <property type="match status" value="2"/>
</dbReference>
<dbReference type="PROSITE" id="PS52045">
    <property type="entry name" value="NEPROSIN_PEP_CD"/>
    <property type="match status" value="1"/>
</dbReference>
<evidence type="ECO:0000259" key="1">
    <source>
        <dbReference type="PROSITE" id="PS52045"/>
    </source>
</evidence>
<keyword evidence="3" id="KW-1185">Reference proteome</keyword>
<gene>
    <name evidence="2" type="ORF">OLC1_LOCUS233</name>
</gene>
<evidence type="ECO:0000313" key="3">
    <source>
        <dbReference type="Proteomes" id="UP001161247"/>
    </source>
</evidence>
<dbReference type="EMBL" id="OX459118">
    <property type="protein sequence ID" value="CAI9087387.1"/>
    <property type="molecule type" value="Genomic_DNA"/>
</dbReference>
<reference evidence="2" key="1">
    <citation type="submission" date="2023-03" db="EMBL/GenBank/DDBJ databases">
        <authorList>
            <person name="Julca I."/>
        </authorList>
    </citation>
    <scope>NUCLEOTIDE SEQUENCE</scope>
</reference>